<organism evidence="2">
    <name type="scientific">Cladocopium goreaui</name>
    <dbReference type="NCBI Taxonomy" id="2562237"/>
    <lineage>
        <taxon>Eukaryota</taxon>
        <taxon>Sar</taxon>
        <taxon>Alveolata</taxon>
        <taxon>Dinophyceae</taxon>
        <taxon>Suessiales</taxon>
        <taxon>Symbiodiniaceae</taxon>
        <taxon>Cladocopium</taxon>
    </lineage>
</organism>
<evidence type="ECO:0000313" key="2">
    <source>
        <dbReference type="EMBL" id="CAI3982022.1"/>
    </source>
</evidence>
<evidence type="ECO:0000256" key="1">
    <source>
        <dbReference type="SAM" id="MobiDB-lite"/>
    </source>
</evidence>
<evidence type="ECO:0000313" key="4">
    <source>
        <dbReference type="Proteomes" id="UP001152797"/>
    </source>
</evidence>
<accession>A0A9P1BYE7</accession>
<feature type="region of interest" description="Disordered" evidence="1">
    <location>
        <begin position="1"/>
        <end position="43"/>
    </location>
</feature>
<feature type="compositionally biased region" description="Basic and acidic residues" evidence="1">
    <location>
        <begin position="1"/>
        <end position="10"/>
    </location>
</feature>
<dbReference type="EMBL" id="CAMXCT010000678">
    <property type="protein sequence ID" value="CAI3982022.1"/>
    <property type="molecule type" value="Genomic_DNA"/>
</dbReference>
<comment type="caution">
    <text evidence="2">The sequence shown here is derived from an EMBL/GenBank/DDBJ whole genome shotgun (WGS) entry which is preliminary data.</text>
</comment>
<reference evidence="3" key="2">
    <citation type="submission" date="2024-04" db="EMBL/GenBank/DDBJ databases">
        <authorList>
            <person name="Chen Y."/>
            <person name="Shah S."/>
            <person name="Dougan E. K."/>
            <person name="Thang M."/>
            <person name="Chan C."/>
        </authorList>
    </citation>
    <scope>NUCLEOTIDE SEQUENCE [LARGE SCALE GENOMIC DNA]</scope>
</reference>
<dbReference type="EMBL" id="CAMXCT020000678">
    <property type="protein sequence ID" value="CAL1135397.1"/>
    <property type="molecule type" value="Genomic_DNA"/>
</dbReference>
<dbReference type="Proteomes" id="UP001152797">
    <property type="component" value="Unassembled WGS sequence"/>
</dbReference>
<keyword evidence="4" id="KW-1185">Reference proteome</keyword>
<feature type="compositionally biased region" description="Low complexity" evidence="1">
    <location>
        <begin position="750"/>
        <end position="759"/>
    </location>
</feature>
<feature type="region of interest" description="Disordered" evidence="1">
    <location>
        <begin position="739"/>
        <end position="759"/>
    </location>
</feature>
<proteinExistence type="predicted"/>
<dbReference type="EMBL" id="CAMXCT030000678">
    <property type="protein sequence ID" value="CAL4769334.1"/>
    <property type="molecule type" value="Genomic_DNA"/>
</dbReference>
<evidence type="ECO:0000313" key="3">
    <source>
        <dbReference type="EMBL" id="CAL1135397.1"/>
    </source>
</evidence>
<reference evidence="2" key="1">
    <citation type="submission" date="2022-10" db="EMBL/GenBank/DDBJ databases">
        <authorList>
            <person name="Chen Y."/>
            <person name="Dougan E. K."/>
            <person name="Chan C."/>
            <person name="Rhodes N."/>
            <person name="Thang M."/>
        </authorList>
    </citation>
    <scope>NUCLEOTIDE SEQUENCE</scope>
</reference>
<name>A0A9P1BYE7_9DINO</name>
<sequence length="759" mass="86537">MATASERSRNQETPALDGDSCGGCESLGPVTPTEDLFGDGQEAEAERQVRQRLADLDRGIQCAVEHVTPEELETYWAALPVTVKELVMMNGEVSADLLAFLADTDEDRMGLLMQHGCNEAEVRDKATVLEALQLAAEEKAARLRRNRMALDLAEKTKMRRREGTGELMEGEMPTKSWLEKHSGGIMLPKRRRATDPGLEEDEVEAVKARERQQWHKEAERVVELLKDNLDLPILRGAEESIDPEEFMRTAIGGYRASTLRKRLREWKKYLTWLEIVHQVRWPSRRAHAIDYLVELRLTDAPPTVPQSFSTTLAFFEKAGGIDKDAMVSMDVTFKRALDMTNKEMETKKPAKKQAPLLPIKVIASMEMLVVSEANATFVRFAAWCKLVKLWTASRTDDLQGISLRSMRFTKAGLHGVFWKTKVSGPGKRNKLLPFMISNKVSITGLPWLKTGMEILEEKYWYPRDYLVPTYPYGLEGLEEKRPANYDDFVVLTRVVYSKLKEVFYEEGRWVTGRGPLLLPELYKLWTEHSERNWIVSLAAASGVPREERQMLGRWAVKESGDEYVRSAQRIVARIQCLLERLRSDREWDLRHAGLEEVREHITKANYDADSIRRQMEKLEMPEVWTPVGSDGTFLGLIRRPDGVKPDEMGQDVPEPTQEDLPPIQELMEERVQADDMGSEEDDIDVKAKFFVSINVRSRHRKLHIWGKCGTKPGQNFSAYEPHNSLKGVKFNSICGHCWKGKGPHEDEDSSTTTSSSDMD</sequence>
<protein>
    <submittedName>
        <fullName evidence="2">Uncharacterized protein</fullName>
    </submittedName>
</protein>
<gene>
    <name evidence="2" type="ORF">C1SCF055_LOCUS9763</name>
</gene>
<dbReference type="AlphaFoldDB" id="A0A9P1BYE7"/>